<accession>A0A370K8R9</accession>
<feature type="transmembrane region" description="Helical" evidence="8">
    <location>
        <begin position="245"/>
        <end position="271"/>
    </location>
</feature>
<feature type="region of interest" description="Disordered" evidence="7">
    <location>
        <begin position="462"/>
        <end position="485"/>
    </location>
</feature>
<feature type="transmembrane region" description="Helical" evidence="8">
    <location>
        <begin position="169"/>
        <end position="192"/>
    </location>
</feature>
<dbReference type="RefSeq" id="WP_114825131.1">
    <property type="nucleotide sequence ID" value="NZ_QQSY01000002.1"/>
</dbReference>
<feature type="transmembrane region" description="Helical" evidence="8">
    <location>
        <begin position="198"/>
        <end position="224"/>
    </location>
</feature>
<feature type="transmembrane region" description="Helical" evidence="8">
    <location>
        <begin position="60"/>
        <end position="82"/>
    </location>
</feature>
<gene>
    <name evidence="9" type="ORF">DVT68_11205</name>
</gene>
<evidence type="ECO:0000313" key="10">
    <source>
        <dbReference type="Proteomes" id="UP000254711"/>
    </source>
</evidence>
<dbReference type="EMBL" id="QQSY01000002">
    <property type="protein sequence ID" value="RDI99044.1"/>
    <property type="molecule type" value="Genomic_DNA"/>
</dbReference>
<keyword evidence="5 8" id="KW-1133">Transmembrane helix</keyword>
<evidence type="ECO:0000256" key="5">
    <source>
        <dbReference type="ARBA" id="ARBA00022989"/>
    </source>
</evidence>
<dbReference type="CDD" id="cd13138">
    <property type="entry name" value="MATE_yoeA_like"/>
    <property type="match status" value="1"/>
</dbReference>
<evidence type="ECO:0000256" key="1">
    <source>
        <dbReference type="ARBA" id="ARBA00004429"/>
    </source>
</evidence>
<evidence type="ECO:0000256" key="4">
    <source>
        <dbReference type="ARBA" id="ARBA00022692"/>
    </source>
</evidence>
<keyword evidence="6 8" id="KW-0472">Membrane</keyword>
<keyword evidence="4 8" id="KW-0812">Transmembrane</keyword>
<dbReference type="InterPro" id="IPR052031">
    <property type="entry name" value="Membrane_Transporter-Flippase"/>
</dbReference>
<evidence type="ECO:0000256" key="7">
    <source>
        <dbReference type="SAM" id="MobiDB-lite"/>
    </source>
</evidence>
<dbReference type="InterPro" id="IPR002528">
    <property type="entry name" value="MATE_fam"/>
</dbReference>
<dbReference type="Proteomes" id="UP000254711">
    <property type="component" value="Unassembled WGS sequence"/>
</dbReference>
<dbReference type="Pfam" id="PF01554">
    <property type="entry name" value="MatE"/>
    <property type="match status" value="2"/>
</dbReference>
<feature type="transmembrane region" description="Helical" evidence="8">
    <location>
        <begin position="427"/>
        <end position="446"/>
    </location>
</feature>
<reference evidence="9 10" key="1">
    <citation type="submission" date="2018-07" db="EMBL/GenBank/DDBJ databases">
        <title>Dyella solisilvae sp. nov., isolated from the pine and broad-leaved mixed forest soil.</title>
        <authorList>
            <person name="Gao Z."/>
            <person name="Qiu L."/>
        </authorList>
    </citation>
    <scope>NUCLEOTIDE SEQUENCE [LARGE SCALE GENOMIC DNA]</scope>
    <source>
        <strain evidence="9 10">DHG54</strain>
    </source>
</reference>
<name>A0A370K8R9_9GAMM</name>
<dbReference type="GO" id="GO:0005886">
    <property type="term" value="C:plasma membrane"/>
    <property type="evidence" value="ECO:0007669"/>
    <property type="project" value="UniProtKB-SubCell"/>
</dbReference>
<comment type="caution">
    <text evidence="9">The sequence shown here is derived from an EMBL/GenBank/DDBJ whole genome shotgun (WGS) entry which is preliminary data.</text>
</comment>
<feature type="transmembrane region" description="Helical" evidence="8">
    <location>
        <begin position="372"/>
        <end position="390"/>
    </location>
</feature>
<evidence type="ECO:0000256" key="2">
    <source>
        <dbReference type="ARBA" id="ARBA00022448"/>
    </source>
</evidence>
<dbReference type="GO" id="GO:0015297">
    <property type="term" value="F:antiporter activity"/>
    <property type="evidence" value="ECO:0007669"/>
    <property type="project" value="InterPro"/>
</dbReference>
<sequence>MSSIAARQPLLTEGPIARTLLVFALPILGSTVLQSLNGSVNAMWIGKFLGEAALTAVSNANLILFLLLGAVFGLSMACTILIGQSLGARNMLEAKRVVGTGVTFFVSVSVLVAIAGYCGTPLLLRALGTPADAQVFAVAYMRIIFIAVPSMYFYNFLMMTLRGAGDSRTPFVFMAMSVVLDIVLNPLLIFGIGPFPKLGIAGSATSTLIAQSVALVALLSTLYARKHFLRLTRSELAFLKPDFTILRALVFKGLPMGLQMIVISTSAMIMIHMVNSYGSKTTAAYGAATQLWTYVQMPAMAIGAAVSSMAAQNVGAKLWDRVSRITKVGVLYNFLLSGALIGLIYLFNHAALNLFLPNDGEALALAQHLNSIAVWSFMFFGVTFVLFGVVRSTGAVMPPLVILFISMWLFRPPFALLLAPHIGADSIWWSFPLGSLASMLMAMGYYKWGGWRRAHMLSSPIEPQEEKAATPQAPTTGQGVPASVE</sequence>
<feature type="transmembrane region" description="Helical" evidence="8">
    <location>
        <begin position="402"/>
        <end position="421"/>
    </location>
</feature>
<dbReference type="PANTHER" id="PTHR43549">
    <property type="entry name" value="MULTIDRUG RESISTANCE PROTEIN YPNP-RELATED"/>
    <property type="match status" value="1"/>
</dbReference>
<feature type="transmembrane region" description="Helical" evidence="8">
    <location>
        <begin position="330"/>
        <end position="352"/>
    </location>
</feature>
<dbReference type="AlphaFoldDB" id="A0A370K8R9"/>
<evidence type="ECO:0000256" key="6">
    <source>
        <dbReference type="ARBA" id="ARBA00023136"/>
    </source>
</evidence>
<dbReference type="GO" id="GO:0042910">
    <property type="term" value="F:xenobiotic transmembrane transporter activity"/>
    <property type="evidence" value="ECO:0007669"/>
    <property type="project" value="InterPro"/>
</dbReference>
<feature type="transmembrane region" description="Helical" evidence="8">
    <location>
        <begin position="102"/>
        <end position="124"/>
    </location>
</feature>
<feature type="transmembrane region" description="Helical" evidence="8">
    <location>
        <begin position="20"/>
        <end position="40"/>
    </location>
</feature>
<dbReference type="PANTHER" id="PTHR43549:SF3">
    <property type="entry name" value="MULTIDRUG RESISTANCE PROTEIN YPNP-RELATED"/>
    <property type="match status" value="1"/>
</dbReference>
<proteinExistence type="predicted"/>
<keyword evidence="2" id="KW-0813">Transport</keyword>
<dbReference type="InterPro" id="IPR048279">
    <property type="entry name" value="MdtK-like"/>
</dbReference>
<keyword evidence="10" id="KW-1185">Reference proteome</keyword>
<evidence type="ECO:0000313" key="9">
    <source>
        <dbReference type="EMBL" id="RDI99044.1"/>
    </source>
</evidence>
<keyword evidence="3" id="KW-1003">Cell membrane</keyword>
<dbReference type="NCBIfam" id="TIGR00797">
    <property type="entry name" value="matE"/>
    <property type="match status" value="1"/>
</dbReference>
<dbReference type="OrthoDB" id="9806302at2"/>
<dbReference type="PIRSF" id="PIRSF006603">
    <property type="entry name" value="DinF"/>
    <property type="match status" value="1"/>
</dbReference>
<organism evidence="9 10">
    <name type="scientific">Dyella solisilvae</name>
    <dbReference type="NCBI Taxonomy" id="1920168"/>
    <lineage>
        <taxon>Bacteria</taxon>
        <taxon>Pseudomonadati</taxon>
        <taxon>Pseudomonadota</taxon>
        <taxon>Gammaproteobacteria</taxon>
        <taxon>Lysobacterales</taxon>
        <taxon>Rhodanobacteraceae</taxon>
        <taxon>Dyella</taxon>
    </lineage>
</organism>
<evidence type="ECO:0000256" key="3">
    <source>
        <dbReference type="ARBA" id="ARBA00022475"/>
    </source>
</evidence>
<feature type="transmembrane region" description="Helical" evidence="8">
    <location>
        <begin position="136"/>
        <end position="157"/>
    </location>
</feature>
<evidence type="ECO:0000256" key="8">
    <source>
        <dbReference type="SAM" id="Phobius"/>
    </source>
</evidence>
<feature type="transmembrane region" description="Helical" evidence="8">
    <location>
        <begin position="291"/>
        <end position="310"/>
    </location>
</feature>
<protein>
    <submittedName>
        <fullName evidence="9">MATE family efflux transporter</fullName>
    </submittedName>
</protein>
<comment type="subcellular location">
    <subcellularLocation>
        <location evidence="1">Cell inner membrane</location>
        <topology evidence="1">Multi-pass membrane protein</topology>
    </subcellularLocation>
</comment>